<dbReference type="eggNOG" id="ENOG502QV8B">
    <property type="taxonomic scope" value="Eukaryota"/>
</dbReference>
<dbReference type="EMBL" id="CM000884">
    <property type="protein sequence ID" value="KQJ82863.1"/>
    <property type="molecule type" value="Genomic_DNA"/>
</dbReference>
<proteinExistence type="predicted"/>
<protein>
    <submittedName>
        <fullName evidence="2 3">Uncharacterized protein</fullName>
    </submittedName>
</protein>
<dbReference type="OrthoDB" id="1917528at2759"/>
<feature type="compositionally biased region" description="Basic and acidic residues" evidence="1">
    <location>
        <begin position="90"/>
        <end position="116"/>
    </location>
</feature>
<dbReference type="GeneID" id="100833022"/>
<evidence type="ECO:0000313" key="4">
    <source>
        <dbReference type="Proteomes" id="UP000008810"/>
    </source>
</evidence>
<dbReference type="HOGENOM" id="CLU_442405_0_0_1"/>
<reference evidence="3" key="3">
    <citation type="submission" date="2018-08" db="UniProtKB">
        <authorList>
            <consortium name="EnsemblPlants"/>
        </authorList>
    </citation>
    <scope>IDENTIFICATION</scope>
    <source>
        <strain evidence="3">cv. Bd21</strain>
    </source>
</reference>
<dbReference type="EnsemblPlants" id="KQJ82863">
    <property type="protein sequence ID" value="KQJ82863"/>
    <property type="gene ID" value="BRADI_5g11670v3"/>
</dbReference>
<sequence>MDQGEPSLKPEWLLRVPGTVAATNLRPATSPRVDDQGSIASSRNRSSGRDREQSSQQSSSRRNSGSNGSKRHDGDGAAKSRGYASFGRTNSDRSREKVSDLRDREAKLDPPDDPLRDGFSSFSSCRPERDRLNRTRSKLDTLSRAAGVSLGNDNVSRMDAEFERKFPQLGYDDKNVKQDISRVPSPGIGTPMQSIPLVCPPDGWNSVLAEAPILSEPSNNPVSSTLSCGGSCGTTLSMAETVLQAPLKISTAPQLSVDAQKIEERSMKQCILRPLTPSSNKNSVLSSSDKLKAKGARVGDSNGLIKGAPQLSIQSSSSSVRTPVKTELMKPSQSGSFQILTREQNGAANTTKDCTTNPVSPVVGRCSSVEPPKKSIVNQKLKGVSNGLPLHSLQGPFGERKTITKDRNKFFELLRSKSLNGSGTAIESTSTLIDEQQNNCVTLSLFSSGMKCTKNGNSFCEKTHSSGGSQRDHSDDEEAMRPSEHHDVSAVSEGGSHEQGILAVNRDANSSSEHPDTEVVAPMPQTDNTEATVSIIPTVINADSPRSNSDYDDARLLLEPSRAGEAESCPAEDKPSPEEMAFLLSLGWNEHEVVPPLQQEEIADCLRRNERLQQKFQECRG</sequence>
<dbReference type="ExpressionAtlas" id="I1IY87">
    <property type="expression patterns" value="baseline"/>
</dbReference>
<evidence type="ECO:0000313" key="3">
    <source>
        <dbReference type="EnsemblPlants" id="KQJ82863"/>
    </source>
</evidence>
<accession>I1IY87</accession>
<dbReference type="KEGG" id="bdi:100833022"/>
<keyword evidence="4" id="KW-1185">Reference proteome</keyword>
<organism evidence="2">
    <name type="scientific">Brachypodium distachyon</name>
    <name type="common">Purple false brome</name>
    <name type="synonym">Trachynia distachya</name>
    <dbReference type="NCBI Taxonomy" id="15368"/>
    <lineage>
        <taxon>Eukaryota</taxon>
        <taxon>Viridiplantae</taxon>
        <taxon>Streptophyta</taxon>
        <taxon>Embryophyta</taxon>
        <taxon>Tracheophyta</taxon>
        <taxon>Spermatophyta</taxon>
        <taxon>Magnoliopsida</taxon>
        <taxon>Liliopsida</taxon>
        <taxon>Poales</taxon>
        <taxon>Poaceae</taxon>
        <taxon>BOP clade</taxon>
        <taxon>Pooideae</taxon>
        <taxon>Stipodae</taxon>
        <taxon>Brachypodieae</taxon>
        <taxon>Brachypodium</taxon>
    </lineage>
</organism>
<gene>
    <name evidence="3" type="primary">LOC100833022</name>
    <name evidence="2" type="ORF">BRADI_5g11670v3</name>
</gene>
<dbReference type="PANTHER" id="PTHR34112">
    <property type="entry name" value="C-JUN-AMINO-TERMINAL KINASE-INTERACTING PROTEIN"/>
    <property type="match status" value="1"/>
</dbReference>
<feature type="compositionally biased region" description="Basic and acidic residues" evidence="1">
    <location>
        <begin position="470"/>
        <end position="488"/>
    </location>
</feature>
<dbReference type="AlphaFoldDB" id="I1IY87"/>
<feature type="compositionally biased region" description="Low complexity" evidence="1">
    <location>
        <begin position="54"/>
        <end position="68"/>
    </location>
</feature>
<feature type="region of interest" description="Disordered" evidence="1">
    <location>
        <begin position="279"/>
        <end position="303"/>
    </location>
</feature>
<feature type="region of interest" description="Disordered" evidence="1">
    <location>
        <begin position="461"/>
        <end position="497"/>
    </location>
</feature>
<dbReference type="OMA" id="EINPPWE"/>
<evidence type="ECO:0000313" key="2">
    <source>
        <dbReference type="EMBL" id="KQJ82863.1"/>
    </source>
</evidence>
<feature type="compositionally biased region" description="Basic and acidic residues" evidence="1">
    <location>
        <begin position="126"/>
        <end position="137"/>
    </location>
</feature>
<name>I1IY87_BRADI</name>
<dbReference type="RefSeq" id="XP_003579854.1">
    <property type="nucleotide sequence ID" value="XM_003579806.4"/>
</dbReference>
<feature type="compositionally biased region" description="Low complexity" evidence="1">
    <location>
        <begin position="279"/>
        <end position="288"/>
    </location>
</feature>
<reference evidence="2 3" key="1">
    <citation type="journal article" date="2010" name="Nature">
        <title>Genome sequencing and analysis of the model grass Brachypodium distachyon.</title>
        <authorList>
            <consortium name="International Brachypodium Initiative"/>
        </authorList>
    </citation>
    <scope>NUCLEOTIDE SEQUENCE [LARGE SCALE GENOMIC DNA]</scope>
    <source>
        <strain evidence="2 3">Bd21</strain>
    </source>
</reference>
<evidence type="ECO:0000256" key="1">
    <source>
        <dbReference type="SAM" id="MobiDB-lite"/>
    </source>
</evidence>
<dbReference type="Proteomes" id="UP000008810">
    <property type="component" value="Chromosome 5"/>
</dbReference>
<reference evidence="2" key="2">
    <citation type="submission" date="2017-06" db="EMBL/GenBank/DDBJ databases">
        <title>WGS assembly of Brachypodium distachyon.</title>
        <authorList>
            <consortium name="The International Brachypodium Initiative"/>
            <person name="Lucas S."/>
            <person name="Harmon-Smith M."/>
            <person name="Lail K."/>
            <person name="Tice H."/>
            <person name="Grimwood J."/>
            <person name="Bruce D."/>
            <person name="Barry K."/>
            <person name="Shu S."/>
            <person name="Lindquist E."/>
            <person name="Wang M."/>
            <person name="Pitluck S."/>
            <person name="Vogel J.P."/>
            <person name="Garvin D.F."/>
            <person name="Mockler T.C."/>
            <person name="Schmutz J."/>
            <person name="Rokhsar D."/>
            <person name="Bevan M.W."/>
        </authorList>
    </citation>
    <scope>NUCLEOTIDE SEQUENCE</scope>
    <source>
        <strain evidence="2">Bd21</strain>
    </source>
</reference>
<dbReference type="FunCoup" id="I1IY87">
    <property type="interactions" value="2042"/>
</dbReference>
<feature type="region of interest" description="Disordered" evidence="1">
    <location>
        <begin position="21"/>
        <end position="137"/>
    </location>
</feature>
<dbReference type="Gramene" id="KQJ82863">
    <property type="protein sequence ID" value="KQJ82863"/>
    <property type="gene ID" value="BRADI_5g11670v3"/>
</dbReference>
<dbReference type="PANTHER" id="PTHR34112:SF13">
    <property type="entry name" value="OS04G0448200 PROTEIN"/>
    <property type="match status" value="1"/>
</dbReference>
<dbReference type="STRING" id="15368.I1IY87"/>